<dbReference type="AlphaFoldDB" id="A0A1F7HK31"/>
<dbReference type="Proteomes" id="UP000178098">
    <property type="component" value="Unassembled WGS sequence"/>
</dbReference>
<evidence type="ECO:0000313" key="2">
    <source>
        <dbReference type="Proteomes" id="UP000178098"/>
    </source>
</evidence>
<sequence length="218" mass="24394">MQISYFGHSSFLLKSSQGRVLMDPYDETKMGMKLPQQEADIVTISHEHDDHNARLVATGTPLILDIPGEYEKNGIRISGFETYHDKQQGAQRGKNTMFKVEMDELAILHCGDLGHTLSSELIEEIDGVDILLIPVGGFYTIDASEARQMVEKLEPSLVIPMHYKDPQIKPNIDNYADMAPVEDFLGKVGVSDPERVKTLSIKKSDLTETVKIMVMDKS</sequence>
<dbReference type="SUPFAM" id="SSF56281">
    <property type="entry name" value="Metallo-hydrolase/oxidoreductase"/>
    <property type="match status" value="1"/>
</dbReference>
<dbReference type="EMBL" id="MFZT01000019">
    <property type="protein sequence ID" value="OGK31346.1"/>
    <property type="molecule type" value="Genomic_DNA"/>
</dbReference>
<dbReference type="Gene3D" id="3.60.15.10">
    <property type="entry name" value="Ribonuclease Z/Hydroxyacylglutathione hydrolase-like"/>
    <property type="match status" value="1"/>
</dbReference>
<name>A0A1F7HK31_9BACT</name>
<evidence type="ECO:0000313" key="1">
    <source>
        <dbReference type="EMBL" id="OGK31346.1"/>
    </source>
</evidence>
<gene>
    <name evidence="1" type="ORF">A3D08_02225</name>
</gene>
<dbReference type="PANTHER" id="PTHR42967">
    <property type="entry name" value="METAL DEPENDENT HYDROLASE"/>
    <property type="match status" value="1"/>
</dbReference>
<dbReference type="InterPro" id="IPR036866">
    <property type="entry name" value="RibonucZ/Hydroxyglut_hydro"/>
</dbReference>
<accession>A0A1F7HK31</accession>
<dbReference type="PANTHER" id="PTHR42967:SF1">
    <property type="entry name" value="MBL FOLD METALLO-HYDROLASE"/>
    <property type="match status" value="1"/>
</dbReference>
<protein>
    <recommendedName>
        <fullName evidence="3">Lactamase</fullName>
    </recommendedName>
</protein>
<comment type="caution">
    <text evidence="1">The sequence shown here is derived from an EMBL/GenBank/DDBJ whole genome shotgun (WGS) entry which is preliminary data.</text>
</comment>
<proteinExistence type="predicted"/>
<reference evidence="1 2" key="1">
    <citation type="journal article" date="2016" name="Nat. Commun.">
        <title>Thousands of microbial genomes shed light on interconnected biogeochemical processes in an aquifer system.</title>
        <authorList>
            <person name="Anantharaman K."/>
            <person name="Brown C.T."/>
            <person name="Hug L.A."/>
            <person name="Sharon I."/>
            <person name="Castelle C.J."/>
            <person name="Probst A.J."/>
            <person name="Thomas B.C."/>
            <person name="Singh A."/>
            <person name="Wilkins M.J."/>
            <person name="Karaoz U."/>
            <person name="Brodie E.L."/>
            <person name="Williams K.H."/>
            <person name="Hubbard S.S."/>
            <person name="Banfield J.F."/>
        </authorList>
    </citation>
    <scope>NUCLEOTIDE SEQUENCE [LARGE SCALE GENOMIC DNA]</scope>
</reference>
<organism evidence="1 2">
    <name type="scientific">Candidatus Roizmanbacteria bacterium RIFCSPHIGHO2_02_FULL_43_11</name>
    <dbReference type="NCBI Taxonomy" id="1802043"/>
    <lineage>
        <taxon>Bacteria</taxon>
        <taxon>Candidatus Roizmaniibacteriota</taxon>
    </lineage>
</organism>
<dbReference type="Pfam" id="PF13483">
    <property type="entry name" value="Lactamase_B_3"/>
    <property type="match status" value="1"/>
</dbReference>
<evidence type="ECO:0008006" key="3">
    <source>
        <dbReference type="Google" id="ProtNLM"/>
    </source>
</evidence>